<feature type="signal peptide" evidence="6">
    <location>
        <begin position="1"/>
        <end position="23"/>
    </location>
</feature>
<dbReference type="EMBL" id="JAAIII010000005">
    <property type="protein sequence ID" value="NMM94586.1"/>
    <property type="molecule type" value="Genomic_DNA"/>
</dbReference>
<gene>
    <name evidence="7" type="ORF">G1C95_1773</name>
</gene>
<comment type="caution">
    <text evidence="7">The sequence shown here is derived from an EMBL/GenBank/DDBJ whole genome shotgun (WGS) entry which is preliminary data.</text>
</comment>
<dbReference type="InterPro" id="IPR006059">
    <property type="entry name" value="SBP"/>
</dbReference>
<feature type="chain" id="PRO_5038568992" evidence="6">
    <location>
        <begin position="24"/>
        <end position="530"/>
    </location>
</feature>
<evidence type="ECO:0000256" key="2">
    <source>
        <dbReference type="ARBA" id="ARBA00022729"/>
    </source>
</evidence>
<reference evidence="7 8" key="1">
    <citation type="submission" date="2020-02" db="EMBL/GenBank/DDBJ databases">
        <title>Characterization of phylogenetic diversity of novel bifidobacterial species isolated in Czech ZOOs.</title>
        <authorList>
            <person name="Lugli G.A."/>
            <person name="Vera N.B."/>
            <person name="Ventura M."/>
        </authorList>
    </citation>
    <scope>NUCLEOTIDE SEQUENCE [LARGE SCALE GENOMIC DNA]</scope>
    <source>
        <strain evidence="7 8">DSM 109957</strain>
    </source>
</reference>
<keyword evidence="3" id="KW-0472">Membrane</keyword>
<organism evidence="7 8">
    <name type="scientific">Bifidobacterium oedipodis</name>
    <dbReference type="NCBI Taxonomy" id="2675322"/>
    <lineage>
        <taxon>Bacteria</taxon>
        <taxon>Bacillati</taxon>
        <taxon>Actinomycetota</taxon>
        <taxon>Actinomycetes</taxon>
        <taxon>Bifidobacteriales</taxon>
        <taxon>Bifidobacteriaceae</taxon>
        <taxon>Bifidobacterium</taxon>
    </lineage>
</organism>
<proteinExistence type="predicted"/>
<dbReference type="RefSeq" id="WP_169172611.1">
    <property type="nucleotide sequence ID" value="NZ_JAAIII010000005.1"/>
</dbReference>
<name>A0A7Y0ESL7_9BIFI</name>
<sequence>MGLMKKKFLGAIAAVGALSMVLAGCGAGEDAQTASDGKPIIEVLVQYDSTNRKKIDTNKWISDLEKDAGVHIKWTVVQQDAWGQKKSTLLAGGNVPQVSIRAFNPDDATKFPYFEELGQHLDKLPNLKAFFKENPAAQRMVSDLNGKFYIGPAQFYEGKNSQHWMINKTWLDKLGLQMPTTWDELDKVLEAFKTQDPNGNGKADEIPFNLNGIGTGTYGWWTPMLALNSTGSVTQAQGGPWQQGITVKDGKVGSWMTSDNLRQVIEWYSKLFGEGLIPKDALSNDVDELPGTEKDATVGVAFTYNQDAFGTHGDEYVSMPTPKADASMADSDVVWDASGDYGKYENYHLAIKKDAPNMDAVLKLVNLLYSEKYSVQQYYGGISDGLVKDDGNHTYTVSDKVFADTTVSYSLGQCFAGWFPNDVKINGANNEKSLAADAVYDNIYKNYDKDKDAMPIWVKADTADQTTISNNTTNILNYANPQIAKWMKGDEKITDASWQQFVDRVNKLGMEQNVQLWQKWYDKYQDQKVE</sequence>
<dbReference type="SUPFAM" id="SSF53850">
    <property type="entry name" value="Periplasmic binding protein-like II"/>
    <property type="match status" value="1"/>
</dbReference>
<accession>A0A7Y0ESL7</accession>
<dbReference type="AlphaFoldDB" id="A0A7Y0ESL7"/>
<keyword evidence="1" id="KW-1003">Cell membrane</keyword>
<evidence type="ECO:0000313" key="8">
    <source>
        <dbReference type="Proteomes" id="UP000532194"/>
    </source>
</evidence>
<keyword evidence="4" id="KW-0564">Palmitate</keyword>
<dbReference type="PANTHER" id="PTHR43649">
    <property type="entry name" value="ARABINOSE-BINDING PROTEIN-RELATED"/>
    <property type="match status" value="1"/>
</dbReference>
<dbReference type="PANTHER" id="PTHR43649:SF33">
    <property type="entry name" value="POLYGALACTURONAN_RHAMNOGALACTURONAN-BINDING PROTEIN YTCQ"/>
    <property type="match status" value="1"/>
</dbReference>
<evidence type="ECO:0000256" key="4">
    <source>
        <dbReference type="ARBA" id="ARBA00023139"/>
    </source>
</evidence>
<keyword evidence="8" id="KW-1185">Reference proteome</keyword>
<dbReference type="Pfam" id="PF01547">
    <property type="entry name" value="SBP_bac_1"/>
    <property type="match status" value="1"/>
</dbReference>
<evidence type="ECO:0000256" key="3">
    <source>
        <dbReference type="ARBA" id="ARBA00023136"/>
    </source>
</evidence>
<evidence type="ECO:0000256" key="1">
    <source>
        <dbReference type="ARBA" id="ARBA00022475"/>
    </source>
</evidence>
<keyword evidence="2 6" id="KW-0732">Signal</keyword>
<dbReference type="Proteomes" id="UP000532194">
    <property type="component" value="Unassembled WGS sequence"/>
</dbReference>
<evidence type="ECO:0000256" key="6">
    <source>
        <dbReference type="SAM" id="SignalP"/>
    </source>
</evidence>
<protein>
    <submittedName>
        <fullName evidence="7">ABC transporter</fullName>
    </submittedName>
</protein>
<dbReference type="InterPro" id="IPR050490">
    <property type="entry name" value="Bact_solute-bd_prot1"/>
</dbReference>
<evidence type="ECO:0000256" key="5">
    <source>
        <dbReference type="ARBA" id="ARBA00023288"/>
    </source>
</evidence>
<keyword evidence="5" id="KW-0449">Lipoprotein</keyword>
<dbReference type="PROSITE" id="PS51257">
    <property type="entry name" value="PROKAR_LIPOPROTEIN"/>
    <property type="match status" value="1"/>
</dbReference>
<dbReference type="Gene3D" id="3.40.190.10">
    <property type="entry name" value="Periplasmic binding protein-like II"/>
    <property type="match status" value="2"/>
</dbReference>
<evidence type="ECO:0000313" key="7">
    <source>
        <dbReference type="EMBL" id="NMM94586.1"/>
    </source>
</evidence>